<gene>
    <name evidence="3" type="primary">oppA_1</name>
    <name evidence="3" type="ORF">Pan265_21050</name>
</gene>
<dbReference type="PANTHER" id="PTHR30290:SF83">
    <property type="entry name" value="ABC TRANSPORTER SUBSTRATE-BINDING PROTEIN"/>
    <property type="match status" value="1"/>
</dbReference>
<dbReference type="Gene3D" id="3.90.76.10">
    <property type="entry name" value="Dipeptide-binding Protein, Domain 1"/>
    <property type="match status" value="1"/>
</dbReference>
<dbReference type="RefSeq" id="WP_145446410.1">
    <property type="nucleotide sequence ID" value="NZ_CP036280.1"/>
</dbReference>
<organism evidence="3 4">
    <name type="scientific">Mucisphaera calidilacus</name>
    <dbReference type="NCBI Taxonomy" id="2527982"/>
    <lineage>
        <taxon>Bacteria</taxon>
        <taxon>Pseudomonadati</taxon>
        <taxon>Planctomycetota</taxon>
        <taxon>Phycisphaerae</taxon>
        <taxon>Phycisphaerales</taxon>
        <taxon>Phycisphaeraceae</taxon>
        <taxon>Mucisphaera</taxon>
    </lineage>
</organism>
<dbReference type="KEGG" id="mcad:Pan265_21050"/>
<dbReference type="Gene3D" id="3.40.190.10">
    <property type="entry name" value="Periplasmic binding protein-like II"/>
    <property type="match status" value="1"/>
</dbReference>
<dbReference type="GO" id="GO:0043190">
    <property type="term" value="C:ATP-binding cassette (ABC) transporter complex"/>
    <property type="evidence" value="ECO:0007669"/>
    <property type="project" value="InterPro"/>
</dbReference>
<evidence type="ECO:0000256" key="1">
    <source>
        <dbReference type="SAM" id="SignalP"/>
    </source>
</evidence>
<dbReference type="AlphaFoldDB" id="A0A518BZ40"/>
<keyword evidence="1" id="KW-0732">Signal</keyword>
<evidence type="ECO:0000259" key="2">
    <source>
        <dbReference type="Pfam" id="PF00496"/>
    </source>
</evidence>
<dbReference type="GO" id="GO:1904680">
    <property type="term" value="F:peptide transmembrane transporter activity"/>
    <property type="evidence" value="ECO:0007669"/>
    <property type="project" value="TreeGrafter"/>
</dbReference>
<dbReference type="PANTHER" id="PTHR30290">
    <property type="entry name" value="PERIPLASMIC BINDING COMPONENT OF ABC TRANSPORTER"/>
    <property type="match status" value="1"/>
</dbReference>
<dbReference type="PIRSF" id="PIRSF002741">
    <property type="entry name" value="MppA"/>
    <property type="match status" value="1"/>
</dbReference>
<dbReference type="GO" id="GO:0015833">
    <property type="term" value="P:peptide transport"/>
    <property type="evidence" value="ECO:0007669"/>
    <property type="project" value="TreeGrafter"/>
</dbReference>
<dbReference type="InterPro" id="IPR039424">
    <property type="entry name" value="SBP_5"/>
</dbReference>
<dbReference type="OrthoDB" id="9801912at2"/>
<protein>
    <submittedName>
        <fullName evidence="3">Oligopeptide-binding protein OppA</fullName>
    </submittedName>
</protein>
<dbReference type="Gene3D" id="3.10.105.10">
    <property type="entry name" value="Dipeptide-binding Protein, Domain 3"/>
    <property type="match status" value="1"/>
</dbReference>
<dbReference type="PROSITE" id="PS51257">
    <property type="entry name" value="PROKAR_LIPOPROTEIN"/>
    <property type="match status" value="1"/>
</dbReference>
<sequence length="587" mass="65970" precursor="true">MKTLTHTLLLTLTLLATLTACGPADEPQADADGKKQLIFISNQEHNARDPQRITWTQDIRLADCLFEPLVLADYTAMKLEPGTAEAWTVSEDLRTYTFTIRSDARWNNGEPVTAHDVAYAWQRAMLPDTTAGYAQLLFVIKGAHDFYDFRAAQAVAYAKADPSQRSAEDDYRKALEYFNQNVGIKTPDERTLVVTLTQPTPYFLDLAAFATFMPVHKKSIEAETTFVASTGQLSMDQRYWSDPDRLVTNGPYQLKQARFRQSNELTPNPHYWNRDAIKNSGVKEIIINDPGTALYSYQGGKAHYWPRVPSGTTAAELAANADNRNDVHLQTMAGTFFINANCEPHLSDGSDNPLADQRVRVALSMAIDRELIVNNVTRMHEPVAKTFIPPNAVAGYEPPAHAAPGYDPAAAKNLLAEAGYNDPATLTGLTLLYRSTDPGESLIAQTLSNMWQRKLGVTVKLEGLENRVVVERVINREYTLARGSWYGDYPDPTTWLDRLRKPVGKRANNASGWDHPPFDTLLNQAATERDTTQRLAMLRDAEAMMLEHQPMFFLYHYISLNLYDPARISGIQNNPWFRVRFQDVVVH</sequence>
<reference evidence="3 4" key="1">
    <citation type="submission" date="2019-02" db="EMBL/GenBank/DDBJ databases">
        <title>Deep-cultivation of Planctomycetes and their phenomic and genomic characterization uncovers novel biology.</title>
        <authorList>
            <person name="Wiegand S."/>
            <person name="Jogler M."/>
            <person name="Boedeker C."/>
            <person name="Pinto D."/>
            <person name="Vollmers J."/>
            <person name="Rivas-Marin E."/>
            <person name="Kohn T."/>
            <person name="Peeters S.H."/>
            <person name="Heuer A."/>
            <person name="Rast P."/>
            <person name="Oberbeckmann S."/>
            <person name="Bunk B."/>
            <person name="Jeske O."/>
            <person name="Meyerdierks A."/>
            <person name="Storesund J.E."/>
            <person name="Kallscheuer N."/>
            <person name="Luecker S."/>
            <person name="Lage O.M."/>
            <person name="Pohl T."/>
            <person name="Merkel B.J."/>
            <person name="Hornburger P."/>
            <person name="Mueller R.-W."/>
            <person name="Bruemmer F."/>
            <person name="Labrenz M."/>
            <person name="Spormann A.M."/>
            <person name="Op den Camp H."/>
            <person name="Overmann J."/>
            <person name="Amann R."/>
            <person name="Jetten M.S.M."/>
            <person name="Mascher T."/>
            <person name="Medema M.H."/>
            <person name="Devos D.P."/>
            <person name="Kaster A.-K."/>
            <person name="Ovreas L."/>
            <person name="Rohde M."/>
            <person name="Galperin M.Y."/>
            <person name="Jogler C."/>
        </authorList>
    </citation>
    <scope>NUCLEOTIDE SEQUENCE [LARGE SCALE GENOMIC DNA]</scope>
    <source>
        <strain evidence="3 4">Pan265</strain>
    </source>
</reference>
<dbReference type="GO" id="GO:0030288">
    <property type="term" value="C:outer membrane-bounded periplasmic space"/>
    <property type="evidence" value="ECO:0007669"/>
    <property type="project" value="UniProtKB-ARBA"/>
</dbReference>
<dbReference type="CDD" id="cd08504">
    <property type="entry name" value="PBP2_OppA"/>
    <property type="match status" value="1"/>
</dbReference>
<dbReference type="SUPFAM" id="SSF53850">
    <property type="entry name" value="Periplasmic binding protein-like II"/>
    <property type="match status" value="1"/>
</dbReference>
<feature type="chain" id="PRO_5021971171" evidence="1">
    <location>
        <begin position="25"/>
        <end position="587"/>
    </location>
</feature>
<keyword evidence="4" id="KW-1185">Reference proteome</keyword>
<dbReference type="InterPro" id="IPR030678">
    <property type="entry name" value="Peptide/Ni-bd"/>
</dbReference>
<feature type="domain" description="Solute-binding protein family 5" evidence="2">
    <location>
        <begin position="78"/>
        <end position="502"/>
    </location>
</feature>
<dbReference type="EMBL" id="CP036280">
    <property type="protein sequence ID" value="QDU72241.1"/>
    <property type="molecule type" value="Genomic_DNA"/>
</dbReference>
<name>A0A518BZ40_9BACT</name>
<dbReference type="InterPro" id="IPR000914">
    <property type="entry name" value="SBP_5_dom"/>
</dbReference>
<accession>A0A518BZ40</accession>
<dbReference type="Proteomes" id="UP000320386">
    <property type="component" value="Chromosome"/>
</dbReference>
<evidence type="ECO:0000313" key="3">
    <source>
        <dbReference type="EMBL" id="QDU72241.1"/>
    </source>
</evidence>
<feature type="signal peptide" evidence="1">
    <location>
        <begin position="1"/>
        <end position="24"/>
    </location>
</feature>
<dbReference type="Pfam" id="PF00496">
    <property type="entry name" value="SBP_bac_5"/>
    <property type="match status" value="1"/>
</dbReference>
<proteinExistence type="predicted"/>
<evidence type="ECO:0000313" key="4">
    <source>
        <dbReference type="Proteomes" id="UP000320386"/>
    </source>
</evidence>